<sequence>MNDTEALQPSAKRVRESRGDTREYTPYLRRRSPPRHQSRPFGSTAENTYARHKNRSDDVRTHSPSREPRFGELDANESDTALFERYEKKLISLLDVPTLSKFPNTETRWGQKPKCFETVTAQRAKLSGYFPLPSEDDLGKPSLENLIKSGSVQDGVLEAALKIDPIDSRAARIIIVDNVDLLTFSAEAVSHYFNNFLRRIDLSGISLNDNITLAKFVRDTNSVVLECKTSLCATLSLCLDGQKLVGSDLDSGATDDYETTLSVRRPREYVVQCLPPKERESREFTDHVADCPTKLTITVDKLVSESELQGALNAIAPLRAFKFLREVGTKEPVGFAFADFYVNPKKCPDIARSLEKVSEYTEKVSQLPMVSNVLFLCVEFSKEPKLLTSIQNCFVEIKTLKGLVKNKFVPYHPKLRVVELVNILTAADYSSREMMDFVREDILEEASKFGKVVSMSLPQPKQPVTPGSNIEDQPGIGKVFLEYEDEKTALAALMGMAGRTYNDRMVLCAFFDHQDYMNGIF</sequence>
<evidence type="ECO:0000256" key="1">
    <source>
        <dbReference type="ARBA" id="ARBA00022664"/>
    </source>
</evidence>
<dbReference type="Gene3D" id="3.30.70.330">
    <property type="match status" value="1"/>
</dbReference>
<protein>
    <recommendedName>
        <fullName evidence="7">RRM domain-containing protein</fullName>
    </recommendedName>
</protein>
<feature type="compositionally biased region" description="Basic residues" evidence="4">
    <location>
        <begin position="28"/>
        <end position="38"/>
    </location>
</feature>
<evidence type="ECO:0008006" key="7">
    <source>
        <dbReference type="Google" id="ProtNLM"/>
    </source>
</evidence>
<evidence type="ECO:0000256" key="2">
    <source>
        <dbReference type="ARBA" id="ARBA00022884"/>
    </source>
</evidence>
<evidence type="ECO:0000313" key="5">
    <source>
        <dbReference type="EMBL" id="RKP30163.1"/>
    </source>
</evidence>
<feature type="compositionally biased region" description="Basic and acidic residues" evidence="4">
    <location>
        <begin position="55"/>
        <end position="72"/>
    </location>
</feature>
<keyword evidence="1" id="KW-0507">mRNA processing</keyword>
<name>A0A4P9ZBJ1_9ASCO</name>
<proteinExistence type="predicted"/>
<feature type="region of interest" description="Disordered" evidence="4">
    <location>
        <begin position="1"/>
        <end position="74"/>
    </location>
</feature>
<evidence type="ECO:0000256" key="3">
    <source>
        <dbReference type="ARBA" id="ARBA00023187"/>
    </source>
</evidence>
<dbReference type="GO" id="GO:0008380">
    <property type="term" value="P:RNA splicing"/>
    <property type="evidence" value="ECO:0007669"/>
    <property type="project" value="UniProtKB-KW"/>
</dbReference>
<accession>A0A4P9ZBJ1</accession>
<organism evidence="5 6">
    <name type="scientific">Metschnikowia bicuspidata</name>
    <dbReference type="NCBI Taxonomy" id="27322"/>
    <lineage>
        <taxon>Eukaryota</taxon>
        <taxon>Fungi</taxon>
        <taxon>Dikarya</taxon>
        <taxon>Ascomycota</taxon>
        <taxon>Saccharomycotina</taxon>
        <taxon>Pichiomycetes</taxon>
        <taxon>Metschnikowiaceae</taxon>
        <taxon>Metschnikowia</taxon>
    </lineage>
</organism>
<gene>
    <name evidence="5" type="ORF">METBISCDRAFT_27593</name>
</gene>
<keyword evidence="2" id="KW-0694">RNA-binding</keyword>
<dbReference type="GO" id="GO:0006397">
    <property type="term" value="P:mRNA processing"/>
    <property type="evidence" value="ECO:0007669"/>
    <property type="project" value="UniProtKB-KW"/>
</dbReference>
<reference evidence="6" key="1">
    <citation type="journal article" date="2018" name="Nat. Microbiol.">
        <title>Leveraging single-cell genomics to expand the fungal tree of life.</title>
        <authorList>
            <person name="Ahrendt S.R."/>
            <person name="Quandt C.A."/>
            <person name="Ciobanu D."/>
            <person name="Clum A."/>
            <person name="Salamov A."/>
            <person name="Andreopoulos B."/>
            <person name="Cheng J.F."/>
            <person name="Woyke T."/>
            <person name="Pelin A."/>
            <person name="Henrissat B."/>
            <person name="Reynolds N.K."/>
            <person name="Benny G.L."/>
            <person name="Smith M.E."/>
            <person name="James T.Y."/>
            <person name="Grigoriev I.V."/>
        </authorList>
    </citation>
    <scope>NUCLEOTIDE SEQUENCE [LARGE SCALE GENOMIC DNA]</scope>
    <source>
        <strain evidence="6">Baker2002</strain>
    </source>
</reference>
<dbReference type="InterPro" id="IPR035979">
    <property type="entry name" value="RBD_domain_sf"/>
</dbReference>
<dbReference type="Proteomes" id="UP000268321">
    <property type="component" value="Unassembled WGS sequence"/>
</dbReference>
<keyword evidence="3" id="KW-0508">mRNA splicing</keyword>
<dbReference type="AlphaFoldDB" id="A0A4P9ZBJ1"/>
<feature type="compositionally biased region" description="Basic and acidic residues" evidence="4">
    <location>
        <begin position="13"/>
        <end position="23"/>
    </location>
</feature>
<dbReference type="CDD" id="cd12232">
    <property type="entry name" value="RRM3_U2AF65"/>
    <property type="match status" value="1"/>
</dbReference>
<keyword evidence="6" id="KW-1185">Reference proteome</keyword>
<dbReference type="SUPFAM" id="SSF54928">
    <property type="entry name" value="RNA-binding domain, RBD"/>
    <property type="match status" value="1"/>
</dbReference>
<dbReference type="GO" id="GO:0003723">
    <property type="term" value="F:RNA binding"/>
    <property type="evidence" value="ECO:0007669"/>
    <property type="project" value="UniProtKB-KW"/>
</dbReference>
<evidence type="ECO:0000313" key="6">
    <source>
        <dbReference type="Proteomes" id="UP000268321"/>
    </source>
</evidence>
<dbReference type="OrthoDB" id="10266058at2759"/>
<dbReference type="PANTHER" id="PTHR23139">
    <property type="entry name" value="RNA-BINDING PROTEIN"/>
    <property type="match status" value="1"/>
</dbReference>
<dbReference type="EMBL" id="ML004464">
    <property type="protein sequence ID" value="RKP30163.1"/>
    <property type="molecule type" value="Genomic_DNA"/>
</dbReference>
<dbReference type="InterPro" id="IPR012677">
    <property type="entry name" value="Nucleotide-bd_a/b_plait_sf"/>
</dbReference>
<evidence type="ECO:0000256" key="4">
    <source>
        <dbReference type="SAM" id="MobiDB-lite"/>
    </source>
</evidence>